<keyword evidence="6" id="KW-0597">Phosphoprotein</keyword>
<sequence length="562" mass="63304">MTSSVKNKIRAGTIFLFLLVLLSGGFSIYYLVKLQSQSKNILKANYESLQFALQMQVALDSIEKGKINYLDTFDLLLKKQEANITELGEPEATLRLRREFERLRYSNDSIVKTIRFGLQEILRLNMVAIDRKSDEAAAAIQKAMTYQITIVSIIFLVSFTFVINFPGIITDPIRRFTEAIKEIAQKNYKHRIHIESKDEFGELANAFNEMAERLEYFESSNLNKLIFEKTRAEAVINSLRDASIGIDKNNIILFANNQALQLLGLEAKDVVGKDAANVRMRNDLFRYLLEDKGNTPFKIVVDNRENYYTKETVDVVQEGSSSKVIILKNITTFKELDAAKTNFIATVSHELKTPLASSDFSLKLLEDERVGAISKEQKELIQNLKADNQRMLRILSELLNMSQVEAGKIKLHVQMIQPDAIVKGSIQAIATSAKEKKVEIFKELGDDLPACYADGDKITWVLNNFLTNAIKYSPAESRIIVAVMAADGMITFSVKDNGPGIEEKYLKRIFERYFQVPGRSDAKSSGIGLAICKEFVEAMGGKVWVKSVFGEGSTFGFQIPIV</sequence>
<dbReference type="CDD" id="cd00130">
    <property type="entry name" value="PAS"/>
    <property type="match status" value="1"/>
</dbReference>
<evidence type="ECO:0000256" key="2">
    <source>
        <dbReference type="ARBA" id="ARBA00004141"/>
    </source>
</evidence>
<keyword evidence="11" id="KW-0067">ATP-binding</keyword>
<dbReference type="InterPro" id="IPR050351">
    <property type="entry name" value="BphY/WalK/GraS-like"/>
</dbReference>
<feature type="domain" description="HAMP" evidence="18">
    <location>
        <begin position="167"/>
        <end position="219"/>
    </location>
</feature>
<evidence type="ECO:0000256" key="15">
    <source>
        <dbReference type="SAM" id="Phobius"/>
    </source>
</evidence>
<dbReference type="RefSeq" id="WP_066402377.1">
    <property type="nucleotide sequence ID" value="NZ_CP011390.1"/>
</dbReference>
<dbReference type="InterPro" id="IPR004358">
    <property type="entry name" value="Sig_transdc_His_kin-like_C"/>
</dbReference>
<dbReference type="SUPFAM" id="SSF55785">
    <property type="entry name" value="PYP-like sensor domain (PAS domain)"/>
    <property type="match status" value="1"/>
</dbReference>
<dbReference type="Gene3D" id="3.30.565.10">
    <property type="entry name" value="Histidine kinase-like ATPase, C-terminal domain"/>
    <property type="match status" value="1"/>
</dbReference>
<dbReference type="Gene3D" id="1.10.287.130">
    <property type="match status" value="1"/>
</dbReference>
<dbReference type="FunFam" id="3.30.565.10:FF:000023">
    <property type="entry name" value="PAS domain-containing sensor histidine kinase"/>
    <property type="match status" value="1"/>
</dbReference>
<dbReference type="EMBL" id="CP011390">
    <property type="protein sequence ID" value="ANE50086.1"/>
    <property type="molecule type" value="Genomic_DNA"/>
</dbReference>
<dbReference type="CDD" id="cd00075">
    <property type="entry name" value="HATPase"/>
    <property type="match status" value="1"/>
</dbReference>
<dbReference type="SMART" id="SM00388">
    <property type="entry name" value="HisKA"/>
    <property type="match status" value="1"/>
</dbReference>
<feature type="transmembrane region" description="Helical" evidence="15">
    <location>
        <begin position="148"/>
        <end position="169"/>
    </location>
</feature>
<keyword evidence="9" id="KW-0547">Nucleotide-binding</keyword>
<evidence type="ECO:0000256" key="10">
    <source>
        <dbReference type="ARBA" id="ARBA00022777"/>
    </source>
</evidence>
<dbReference type="SMART" id="SM00304">
    <property type="entry name" value="HAMP"/>
    <property type="match status" value="1"/>
</dbReference>
<dbReference type="Gene3D" id="6.10.340.10">
    <property type="match status" value="1"/>
</dbReference>
<feature type="domain" description="PAS" evidence="17">
    <location>
        <begin position="228"/>
        <end position="273"/>
    </location>
</feature>
<protein>
    <recommendedName>
        <fullName evidence="4">histidine kinase</fullName>
        <ecNumber evidence="4">2.7.13.3</ecNumber>
    </recommendedName>
</protein>
<gene>
    <name evidence="19" type="ORF">SY85_05815</name>
</gene>
<dbReference type="PANTHER" id="PTHR42878">
    <property type="entry name" value="TWO-COMPONENT HISTIDINE KINASE"/>
    <property type="match status" value="1"/>
</dbReference>
<name>A0A172TSV7_9BACT</name>
<dbReference type="PROSITE" id="PS50885">
    <property type="entry name" value="HAMP"/>
    <property type="match status" value="1"/>
</dbReference>
<dbReference type="Gene3D" id="3.30.450.20">
    <property type="entry name" value="PAS domain"/>
    <property type="match status" value="1"/>
</dbReference>
<evidence type="ECO:0000256" key="14">
    <source>
        <dbReference type="ARBA" id="ARBA00023136"/>
    </source>
</evidence>
<keyword evidence="12 15" id="KW-1133">Transmembrane helix</keyword>
<dbReference type="NCBIfam" id="TIGR00229">
    <property type="entry name" value="sensory_box"/>
    <property type="match status" value="1"/>
</dbReference>
<evidence type="ECO:0000313" key="20">
    <source>
        <dbReference type="Proteomes" id="UP000077177"/>
    </source>
</evidence>
<feature type="domain" description="Histidine kinase" evidence="16">
    <location>
        <begin position="346"/>
        <end position="562"/>
    </location>
</feature>
<dbReference type="GO" id="GO:0000156">
    <property type="term" value="F:phosphorelay response regulator activity"/>
    <property type="evidence" value="ECO:0007669"/>
    <property type="project" value="TreeGrafter"/>
</dbReference>
<dbReference type="Pfam" id="PF02518">
    <property type="entry name" value="HATPase_c"/>
    <property type="match status" value="1"/>
</dbReference>
<dbReference type="InterPro" id="IPR036890">
    <property type="entry name" value="HATPase_C_sf"/>
</dbReference>
<keyword evidence="20" id="KW-1185">Reference proteome</keyword>
<evidence type="ECO:0000256" key="8">
    <source>
        <dbReference type="ARBA" id="ARBA00022692"/>
    </source>
</evidence>
<dbReference type="InterPro" id="IPR036097">
    <property type="entry name" value="HisK_dim/P_sf"/>
</dbReference>
<dbReference type="InterPro" id="IPR035965">
    <property type="entry name" value="PAS-like_dom_sf"/>
</dbReference>
<dbReference type="InterPro" id="IPR000014">
    <property type="entry name" value="PAS"/>
</dbReference>
<dbReference type="SMART" id="SM00387">
    <property type="entry name" value="HATPase_c"/>
    <property type="match status" value="1"/>
</dbReference>
<dbReference type="Pfam" id="PF00672">
    <property type="entry name" value="HAMP"/>
    <property type="match status" value="1"/>
</dbReference>
<dbReference type="PANTHER" id="PTHR42878:SF7">
    <property type="entry name" value="SENSOR HISTIDINE KINASE GLRK"/>
    <property type="match status" value="1"/>
</dbReference>
<keyword evidence="7" id="KW-0808">Transferase</keyword>
<evidence type="ECO:0000256" key="13">
    <source>
        <dbReference type="ARBA" id="ARBA00023012"/>
    </source>
</evidence>
<keyword evidence="10 19" id="KW-0418">Kinase</keyword>
<reference evidence="20" key="1">
    <citation type="submission" date="2015-01" db="EMBL/GenBank/DDBJ databases">
        <title>Flavisolibacter sp./LCS9/ whole genome sequencing.</title>
        <authorList>
            <person name="Kim M.K."/>
            <person name="Srinivasan S."/>
            <person name="Lee J.-J."/>
        </authorList>
    </citation>
    <scope>NUCLEOTIDE SEQUENCE [LARGE SCALE GENOMIC DNA]</scope>
    <source>
        <strain evidence="20">LCS9</strain>
    </source>
</reference>
<dbReference type="CDD" id="cd00082">
    <property type="entry name" value="HisKA"/>
    <property type="match status" value="1"/>
</dbReference>
<evidence type="ECO:0000256" key="9">
    <source>
        <dbReference type="ARBA" id="ARBA00022741"/>
    </source>
</evidence>
<evidence type="ECO:0000256" key="5">
    <source>
        <dbReference type="ARBA" id="ARBA00022475"/>
    </source>
</evidence>
<evidence type="ECO:0000259" key="18">
    <source>
        <dbReference type="PROSITE" id="PS50885"/>
    </source>
</evidence>
<evidence type="ECO:0000259" key="17">
    <source>
        <dbReference type="PROSITE" id="PS50112"/>
    </source>
</evidence>
<keyword evidence="5" id="KW-1003">Cell membrane</keyword>
<dbReference type="GO" id="GO:0030295">
    <property type="term" value="F:protein kinase activator activity"/>
    <property type="evidence" value="ECO:0007669"/>
    <property type="project" value="TreeGrafter"/>
</dbReference>
<dbReference type="InterPro" id="IPR003594">
    <property type="entry name" value="HATPase_dom"/>
</dbReference>
<dbReference type="InterPro" id="IPR013767">
    <property type="entry name" value="PAS_fold"/>
</dbReference>
<keyword evidence="14 15" id="KW-0472">Membrane</keyword>
<keyword evidence="8 15" id="KW-0812">Transmembrane</keyword>
<dbReference type="OrthoDB" id="9813151at2"/>
<dbReference type="CDD" id="cd06225">
    <property type="entry name" value="HAMP"/>
    <property type="match status" value="1"/>
</dbReference>
<dbReference type="PROSITE" id="PS50109">
    <property type="entry name" value="HIS_KIN"/>
    <property type="match status" value="1"/>
</dbReference>
<dbReference type="EC" id="2.7.13.3" evidence="4"/>
<dbReference type="Pfam" id="PF00512">
    <property type="entry name" value="HisKA"/>
    <property type="match status" value="1"/>
</dbReference>
<comment type="subcellular location">
    <subcellularLocation>
        <location evidence="3">Cell membrane</location>
    </subcellularLocation>
    <subcellularLocation>
        <location evidence="2">Membrane</location>
        <topology evidence="2">Multi-pass membrane protein</topology>
    </subcellularLocation>
</comment>
<evidence type="ECO:0000256" key="6">
    <source>
        <dbReference type="ARBA" id="ARBA00022553"/>
    </source>
</evidence>
<evidence type="ECO:0000256" key="12">
    <source>
        <dbReference type="ARBA" id="ARBA00022989"/>
    </source>
</evidence>
<keyword evidence="13" id="KW-0902">Two-component regulatory system</keyword>
<dbReference type="GO" id="GO:0005886">
    <property type="term" value="C:plasma membrane"/>
    <property type="evidence" value="ECO:0007669"/>
    <property type="project" value="UniProtKB-SubCell"/>
</dbReference>
<dbReference type="SMART" id="SM00091">
    <property type="entry name" value="PAS"/>
    <property type="match status" value="1"/>
</dbReference>
<dbReference type="KEGG" id="fla:SY85_05815"/>
<feature type="transmembrane region" description="Helical" evidence="15">
    <location>
        <begin position="12"/>
        <end position="32"/>
    </location>
</feature>
<dbReference type="InterPro" id="IPR003661">
    <property type="entry name" value="HisK_dim/P_dom"/>
</dbReference>
<evidence type="ECO:0000256" key="11">
    <source>
        <dbReference type="ARBA" id="ARBA00022840"/>
    </source>
</evidence>
<dbReference type="Pfam" id="PF00989">
    <property type="entry name" value="PAS"/>
    <property type="match status" value="1"/>
</dbReference>
<reference evidence="19 20" key="2">
    <citation type="journal article" date="2016" name="Int. J. Syst. Evol. Microbiol.">
        <title>Flavisolibacter tropicus sp. nov., isolated from tropical soil.</title>
        <authorList>
            <person name="Lee J.J."/>
            <person name="Kang M.S."/>
            <person name="Kim G.S."/>
            <person name="Lee C.S."/>
            <person name="Lim S."/>
            <person name="Lee J."/>
            <person name="Roh S.H."/>
            <person name="Kang H."/>
            <person name="Ha J.M."/>
            <person name="Bae S."/>
            <person name="Jung H.Y."/>
            <person name="Kim M.K."/>
        </authorList>
    </citation>
    <scope>NUCLEOTIDE SEQUENCE [LARGE SCALE GENOMIC DNA]</scope>
    <source>
        <strain evidence="19 20">LCS9</strain>
    </source>
</reference>
<dbReference type="AlphaFoldDB" id="A0A172TSV7"/>
<comment type="catalytic activity">
    <reaction evidence="1">
        <text>ATP + protein L-histidine = ADP + protein N-phospho-L-histidine.</text>
        <dbReference type="EC" id="2.7.13.3"/>
    </reaction>
</comment>
<dbReference type="GO" id="GO:0007234">
    <property type="term" value="P:osmosensory signaling via phosphorelay pathway"/>
    <property type="evidence" value="ECO:0007669"/>
    <property type="project" value="TreeGrafter"/>
</dbReference>
<proteinExistence type="predicted"/>
<dbReference type="PRINTS" id="PR00344">
    <property type="entry name" value="BCTRLSENSOR"/>
</dbReference>
<dbReference type="SUPFAM" id="SSF47384">
    <property type="entry name" value="Homodimeric domain of signal transducing histidine kinase"/>
    <property type="match status" value="1"/>
</dbReference>
<dbReference type="GO" id="GO:0005524">
    <property type="term" value="F:ATP binding"/>
    <property type="evidence" value="ECO:0007669"/>
    <property type="project" value="UniProtKB-KW"/>
</dbReference>
<accession>A0A172TSV7</accession>
<dbReference type="InterPro" id="IPR003660">
    <property type="entry name" value="HAMP_dom"/>
</dbReference>
<evidence type="ECO:0000256" key="7">
    <source>
        <dbReference type="ARBA" id="ARBA00022679"/>
    </source>
</evidence>
<dbReference type="GO" id="GO:0006355">
    <property type="term" value="P:regulation of DNA-templated transcription"/>
    <property type="evidence" value="ECO:0007669"/>
    <property type="project" value="InterPro"/>
</dbReference>
<evidence type="ECO:0000256" key="1">
    <source>
        <dbReference type="ARBA" id="ARBA00000085"/>
    </source>
</evidence>
<dbReference type="SUPFAM" id="SSF55874">
    <property type="entry name" value="ATPase domain of HSP90 chaperone/DNA topoisomerase II/histidine kinase"/>
    <property type="match status" value="1"/>
</dbReference>
<dbReference type="PROSITE" id="PS50112">
    <property type="entry name" value="PAS"/>
    <property type="match status" value="1"/>
</dbReference>
<evidence type="ECO:0000256" key="4">
    <source>
        <dbReference type="ARBA" id="ARBA00012438"/>
    </source>
</evidence>
<evidence type="ECO:0000313" key="19">
    <source>
        <dbReference type="EMBL" id="ANE50086.1"/>
    </source>
</evidence>
<evidence type="ECO:0000256" key="3">
    <source>
        <dbReference type="ARBA" id="ARBA00004236"/>
    </source>
</evidence>
<evidence type="ECO:0000259" key="16">
    <source>
        <dbReference type="PROSITE" id="PS50109"/>
    </source>
</evidence>
<dbReference type="SUPFAM" id="SSF158472">
    <property type="entry name" value="HAMP domain-like"/>
    <property type="match status" value="1"/>
</dbReference>
<dbReference type="Proteomes" id="UP000077177">
    <property type="component" value="Chromosome"/>
</dbReference>
<organism evidence="19 20">
    <name type="scientific">Flavisolibacter tropicus</name>
    <dbReference type="NCBI Taxonomy" id="1492898"/>
    <lineage>
        <taxon>Bacteria</taxon>
        <taxon>Pseudomonadati</taxon>
        <taxon>Bacteroidota</taxon>
        <taxon>Chitinophagia</taxon>
        <taxon>Chitinophagales</taxon>
        <taxon>Chitinophagaceae</taxon>
        <taxon>Flavisolibacter</taxon>
    </lineage>
</organism>
<dbReference type="STRING" id="1492898.SY85_05815"/>
<dbReference type="GO" id="GO:0000155">
    <property type="term" value="F:phosphorelay sensor kinase activity"/>
    <property type="evidence" value="ECO:0007669"/>
    <property type="project" value="InterPro"/>
</dbReference>
<dbReference type="InterPro" id="IPR005467">
    <property type="entry name" value="His_kinase_dom"/>
</dbReference>